<dbReference type="AlphaFoldDB" id="A0A6J4R5B7"/>
<name>A0A6J4R5B7_9ACTN</name>
<organism evidence="4">
    <name type="scientific">uncultured Rubrobacteraceae bacterium</name>
    <dbReference type="NCBI Taxonomy" id="349277"/>
    <lineage>
        <taxon>Bacteria</taxon>
        <taxon>Bacillati</taxon>
        <taxon>Actinomycetota</taxon>
        <taxon>Rubrobacteria</taxon>
        <taxon>Rubrobacterales</taxon>
        <taxon>Rubrobacteraceae</taxon>
        <taxon>environmental samples</taxon>
    </lineage>
</organism>
<sequence>MDVLVSGSTGLIGTELVSALRGKGHRVVRLVRSGGGGRDEVRWDPAAGTIEAEGLEGIGAVVHLAGEGIAEGRWTAEKKARILDSRVQGTGLLARTIAGMSTPPGVMVSTSAIGYYGDRGNELLRESSPPGELFLSKVCVEWEAAAEPARAAGIRVVHPRIGIVLSTKGGALKQTLPIFKLGLGGKIGSGRQYWSWVTLDDVVGALVHAVETDSLSGPVNVVAPDAPTNAEFTKVLGRVLNRPTFFPLPAPAAKLALGEVADELLLPSARVEPERLKETGYAYRHPDLEGAFRGLLKR</sequence>
<dbReference type="Gene3D" id="3.40.50.720">
    <property type="entry name" value="NAD(P)-binding Rossmann-like Domain"/>
    <property type="match status" value="1"/>
</dbReference>
<comment type="similarity">
    <text evidence="1">Belongs to the NAD(P)-dependent epimerase/dehydratase family. SDR39U1 subfamily.</text>
</comment>
<gene>
    <name evidence="4" type="ORF">AVDCRST_MAG25-671</name>
</gene>
<dbReference type="InterPro" id="IPR001509">
    <property type="entry name" value="Epimerase_deHydtase"/>
</dbReference>
<protein>
    <submittedName>
        <fullName evidence="4">Cell division inhibitor</fullName>
    </submittedName>
</protein>
<dbReference type="InterPro" id="IPR010099">
    <property type="entry name" value="SDR39U1"/>
</dbReference>
<dbReference type="InterPro" id="IPR036291">
    <property type="entry name" value="NAD(P)-bd_dom_sf"/>
</dbReference>
<dbReference type="EMBL" id="CADCVI010000042">
    <property type="protein sequence ID" value="CAA9459569.1"/>
    <property type="molecule type" value="Genomic_DNA"/>
</dbReference>
<dbReference type="SUPFAM" id="SSF51735">
    <property type="entry name" value="NAD(P)-binding Rossmann-fold domains"/>
    <property type="match status" value="1"/>
</dbReference>
<evidence type="ECO:0000259" key="2">
    <source>
        <dbReference type="Pfam" id="PF01370"/>
    </source>
</evidence>
<feature type="domain" description="NAD-dependent epimerase/dehydratase" evidence="2">
    <location>
        <begin position="3"/>
        <end position="213"/>
    </location>
</feature>
<feature type="domain" description="DUF1731" evidence="3">
    <location>
        <begin position="248"/>
        <end position="293"/>
    </location>
</feature>
<evidence type="ECO:0000313" key="4">
    <source>
        <dbReference type="EMBL" id="CAA9459569.1"/>
    </source>
</evidence>
<dbReference type="PANTHER" id="PTHR11092">
    <property type="entry name" value="SUGAR NUCLEOTIDE EPIMERASE RELATED"/>
    <property type="match status" value="1"/>
</dbReference>
<evidence type="ECO:0000259" key="3">
    <source>
        <dbReference type="Pfam" id="PF08338"/>
    </source>
</evidence>
<dbReference type="PANTHER" id="PTHR11092:SF0">
    <property type="entry name" value="EPIMERASE FAMILY PROTEIN SDR39U1"/>
    <property type="match status" value="1"/>
</dbReference>
<dbReference type="Pfam" id="PF01370">
    <property type="entry name" value="Epimerase"/>
    <property type="match status" value="1"/>
</dbReference>
<dbReference type="InterPro" id="IPR013549">
    <property type="entry name" value="DUF1731"/>
</dbReference>
<accession>A0A6J4R5B7</accession>
<dbReference type="Pfam" id="PF08338">
    <property type="entry name" value="DUF1731"/>
    <property type="match status" value="1"/>
</dbReference>
<dbReference type="NCBIfam" id="TIGR01777">
    <property type="entry name" value="yfcH"/>
    <property type="match status" value="1"/>
</dbReference>
<evidence type="ECO:0000256" key="1">
    <source>
        <dbReference type="ARBA" id="ARBA00009353"/>
    </source>
</evidence>
<proteinExistence type="inferred from homology"/>
<reference evidence="4" key="1">
    <citation type="submission" date="2020-02" db="EMBL/GenBank/DDBJ databases">
        <authorList>
            <person name="Meier V. D."/>
        </authorList>
    </citation>
    <scope>NUCLEOTIDE SEQUENCE</scope>
    <source>
        <strain evidence="4">AVDCRST_MAG25</strain>
    </source>
</reference>